<gene>
    <name evidence="1" type="ORF">UT77_C0013G0028</name>
</gene>
<evidence type="ECO:0000313" key="1">
    <source>
        <dbReference type="EMBL" id="KKR41358.1"/>
    </source>
</evidence>
<sequence length="460" mass="51896">MPEKIEVFNGWSKLSPVTSGRSVTALETVVYFSDFNISSGEGFNKLPQLYGDKYENEVRPLVAGLIETVPVEKKLASVLEKPPTLFIDLGDHTTSDELRTLQRMYYELAFNNIRSQFKKNPDIKDEELLAYPVKLPNGNMISLGTGLFHLGTYERFLGGKTLEQIEQEMGNLNLAERARWINTRFHYGHYVSNLDREVKRTLVSGVEGNARRLLGIYQEGLIAQGVNVKILGGNWDMRIPPDFQEGIDAPDPLPEGWLPPPLPEHERPFVARLFFNEHGIQMLNSVALLWTQSGLHILAPFDGLMNMDKMEKADKETIRKAATLAYFRKQQVVIAAHGMPDLDRHNLQPFGEHPQTVKGARELIALTKPHYFIYGHVIKPMLTEDGKPVDSDMVYRMRVGKDGVAVVRSQDFREGDTTVVYLPYGGVAKLTSHESPEGIVSNVTRIENRHASESKEPEKS</sequence>
<dbReference type="InterPro" id="IPR029052">
    <property type="entry name" value="Metallo-depent_PP-like"/>
</dbReference>
<comment type="caution">
    <text evidence="1">The sequence shown here is derived from an EMBL/GenBank/DDBJ whole genome shotgun (WGS) entry which is preliminary data.</text>
</comment>
<reference evidence="1 2" key="1">
    <citation type="journal article" date="2015" name="Nature">
        <title>rRNA introns, odd ribosomes, and small enigmatic genomes across a large radiation of phyla.</title>
        <authorList>
            <person name="Brown C.T."/>
            <person name="Hug L.A."/>
            <person name="Thomas B.C."/>
            <person name="Sharon I."/>
            <person name="Castelle C.J."/>
            <person name="Singh A."/>
            <person name="Wilkins M.J."/>
            <person name="Williams K.H."/>
            <person name="Banfield J.F."/>
        </authorList>
    </citation>
    <scope>NUCLEOTIDE SEQUENCE [LARGE SCALE GENOMIC DNA]</scope>
</reference>
<dbReference type="Proteomes" id="UP000034881">
    <property type="component" value="Unassembled WGS sequence"/>
</dbReference>
<organism evidence="1 2">
    <name type="scientific">Candidatus Daviesbacteria bacterium GW2011_GWC2_40_12</name>
    <dbReference type="NCBI Taxonomy" id="1618431"/>
    <lineage>
        <taxon>Bacteria</taxon>
        <taxon>Candidatus Daviesiibacteriota</taxon>
    </lineage>
</organism>
<evidence type="ECO:0008006" key="3">
    <source>
        <dbReference type="Google" id="ProtNLM"/>
    </source>
</evidence>
<dbReference type="AlphaFoldDB" id="A0A0G0QMI2"/>
<name>A0A0G0QMI2_9BACT</name>
<dbReference type="EMBL" id="LBYB01000013">
    <property type="protein sequence ID" value="KKR41358.1"/>
    <property type="molecule type" value="Genomic_DNA"/>
</dbReference>
<dbReference type="SUPFAM" id="SSF56300">
    <property type="entry name" value="Metallo-dependent phosphatases"/>
    <property type="match status" value="1"/>
</dbReference>
<evidence type="ECO:0000313" key="2">
    <source>
        <dbReference type="Proteomes" id="UP000034881"/>
    </source>
</evidence>
<protein>
    <recommendedName>
        <fullName evidence="3">Calcineurin-like phosphoesterase domain-containing protein</fullName>
    </recommendedName>
</protein>
<proteinExistence type="predicted"/>
<accession>A0A0G0QMI2</accession>